<keyword evidence="2" id="KW-1185">Reference proteome</keyword>
<dbReference type="GeneID" id="28378677"/>
<sequence length="200" mass="21839">MTLNDNAVLTAAMGYVFTAPVGTAAPTPAQLGTLNLEDTSGWTGNTAWDSIGHTSRGEMPEFGFDGGDSEMKGSWQKKKLREITAEDPIDYLTLRLHQFDETAFNFYYGENASSTPGVFGVSTKGNKRAEKAFLVVIVDGDERVGFHVSKASVKRDDAIQLPTDDLASLPIRATFLDHVGSPLLFSWINEDLFNTETEIP</sequence>
<name>A0A160DFZ0_9CAUD</name>
<gene>
    <name evidence="1" type="primary">25</name>
    <name evidence="1" type="ORF">PBI_SOUPS_25</name>
</gene>
<dbReference type="InterPro" id="IPR058154">
    <property type="entry name" value="Bxb1_TTP-like"/>
</dbReference>
<protein>
    <submittedName>
        <fullName evidence="1">Major tail protein</fullName>
    </submittedName>
</protein>
<dbReference type="Pfam" id="PF25681">
    <property type="entry name" value="Phage_TTP_17"/>
    <property type="match status" value="1"/>
</dbReference>
<dbReference type="RefSeq" id="YP_009269323.1">
    <property type="nucleotide sequence ID" value="NC_030698.1"/>
</dbReference>
<proteinExistence type="predicted"/>
<organism evidence="1 2">
    <name type="scientific">Gordonia phage Soups</name>
    <dbReference type="NCBI Taxonomy" id="1838079"/>
    <lineage>
        <taxon>Viruses</taxon>
        <taxon>Duplodnaviria</taxon>
        <taxon>Heunggongvirae</taxon>
        <taxon>Uroviricota</taxon>
        <taxon>Caudoviricetes</taxon>
        <taxon>Soupsvirus</taxon>
        <taxon>Soupsvirus soups</taxon>
    </lineage>
</organism>
<evidence type="ECO:0000313" key="1">
    <source>
        <dbReference type="EMBL" id="ANA86960.1"/>
    </source>
</evidence>
<dbReference type="Proteomes" id="UP000202160">
    <property type="component" value="Segment"/>
</dbReference>
<accession>A0A160DFZ0</accession>
<dbReference type="OrthoDB" id="6201at10239"/>
<dbReference type="KEGG" id="vg:28378677"/>
<dbReference type="EMBL" id="KU998249">
    <property type="protein sequence ID" value="ANA86960.1"/>
    <property type="molecule type" value="Genomic_DNA"/>
</dbReference>
<reference evidence="1 2" key="1">
    <citation type="submission" date="2016-03" db="EMBL/GenBank/DDBJ databases">
        <authorList>
            <person name="Montgomery M.T."/>
            <person name="Guerrero C.A."/>
            <person name="Mavrich T.N."/>
            <person name="Pope W.H."/>
            <person name="Garlena R.A."/>
            <person name="Russell D.A."/>
            <person name="Jacobs-Sera D."/>
            <person name="Hendrix R.W."/>
            <person name="Hatfull G.F."/>
        </authorList>
    </citation>
    <scope>NUCLEOTIDE SEQUENCE [LARGE SCALE GENOMIC DNA]</scope>
</reference>
<evidence type="ECO:0000313" key="2">
    <source>
        <dbReference type="Proteomes" id="UP000202160"/>
    </source>
</evidence>